<name>A0A6J0BG73_NEOLC</name>
<protein>
    <submittedName>
        <fullName evidence="3">Sperm mitochondrial-associated cysteine-rich protein-like isoform X2</fullName>
    </submittedName>
</protein>
<dbReference type="GeneID" id="107219144"/>
<reference evidence="3" key="1">
    <citation type="submission" date="2025-08" db="UniProtKB">
        <authorList>
            <consortium name="RefSeq"/>
        </authorList>
    </citation>
    <scope>IDENTIFICATION</scope>
    <source>
        <tissue evidence="3">Thorax and Abdomen</tissue>
    </source>
</reference>
<accession>A0A6J0BG73</accession>
<dbReference type="Proteomes" id="UP000829291">
    <property type="component" value="Chromosome 5"/>
</dbReference>
<sequence length="156" mass="17145">MVDTTKSLWSRIMEGGSDNLLNIGGEKRTCPYDRKSCTTKLMDGNAKHESNKSSAAQCHPGCPEPKRPLQPEEFCPDIGKPKPPECCFIRMQDPCAPCCCPPPPQCEDECHRGPKRDPICGCDLCKKKQCPDGKCCGPKEPSCHKGVKDPNNLEKA</sequence>
<gene>
    <name evidence="3" type="primary">LOC107219144</name>
</gene>
<feature type="region of interest" description="Disordered" evidence="1">
    <location>
        <begin position="45"/>
        <end position="75"/>
    </location>
</feature>
<evidence type="ECO:0000313" key="3">
    <source>
        <dbReference type="RefSeq" id="XP_015512728.1"/>
    </source>
</evidence>
<proteinExistence type="predicted"/>
<evidence type="ECO:0000313" key="2">
    <source>
        <dbReference type="Proteomes" id="UP000829291"/>
    </source>
</evidence>
<evidence type="ECO:0000256" key="1">
    <source>
        <dbReference type="SAM" id="MobiDB-lite"/>
    </source>
</evidence>
<dbReference type="KEGG" id="nlo:107219144"/>
<dbReference type="RefSeq" id="XP_015512728.1">
    <property type="nucleotide sequence ID" value="XM_015657242.2"/>
</dbReference>
<keyword evidence="2" id="KW-1185">Reference proteome</keyword>
<dbReference type="InParanoid" id="A0A6J0BG73"/>
<organism evidence="3">
    <name type="scientific">Neodiprion lecontei</name>
    <name type="common">Redheaded pine sawfly</name>
    <dbReference type="NCBI Taxonomy" id="441921"/>
    <lineage>
        <taxon>Eukaryota</taxon>
        <taxon>Metazoa</taxon>
        <taxon>Ecdysozoa</taxon>
        <taxon>Arthropoda</taxon>
        <taxon>Hexapoda</taxon>
        <taxon>Insecta</taxon>
        <taxon>Pterygota</taxon>
        <taxon>Neoptera</taxon>
        <taxon>Endopterygota</taxon>
        <taxon>Hymenoptera</taxon>
        <taxon>Tenthredinoidea</taxon>
        <taxon>Diprionidae</taxon>
        <taxon>Diprioninae</taxon>
        <taxon>Neodiprion</taxon>
    </lineage>
</organism>
<dbReference type="AlphaFoldDB" id="A0A6J0BG73"/>